<gene>
    <name evidence="2" type="ORF">CLV56_2577</name>
</gene>
<dbReference type="InterPro" id="IPR001173">
    <property type="entry name" value="Glyco_trans_2-like"/>
</dbReference>
<dbReference type="PANTHER" id="PTHR22916">
    <property type="entry name" value="GLYCOSYLTRANSFERASE"/>
    <property type="match status" value="1"/>
</dbReference>
<dbReference type="RefSeq" id="WP_039353715.1">
    <property type="nucleotide sequence ID" value="NZ_PGEZ01000001.1"/>
</dbReference>
<dbReference type="InterPro" id="IPR029044">
    <property type="entry name" value="Nucleotide-diphossugar_trans"/>
</dbReference>
<feature type="domain" description="Glycosyltransferase 2-like" evidence="1">
    <location>
        <begin position="7"/>
        <end position="131"/>
    </location>
</feature>
<dbReference type="Proteomes" id="UP000230842">
    <property type="component" value="Unassembled WGS sequence"/>
</dbReference>
<dbReference type="CDD" id="cd00761">
    <property type="entry name" value="Glyco_tranf_GTA_type"/>
    <property type="match status" value="1"/>
</dbReference>
<comment type="caution">
    <text evidence="2">The sequence shown here is derived from an EMBL/GenBank/DDBJ whole genome shotgun (WGS) entry which is preliminary data.</text>
</comment>
<evidence type="ECO:0000313" key="3">
    <source>
        <dbReference type="Proteomes" id="UP000230842"/>
    </source>
</evidence>
<dbReference type="SUPFAM" id="SSF53448">
    <property type="entry name" value="Nucleotide-diphospho-sugar transferases"/>
    <property type="match status" value="1"/>
</dbReference>
<accession>A0A0B2BCR9</accession>
<sequence>MTAERVSVVVPVYRVEAYVADCVRSIAAQTRRVDELVLVDDRGGDASVRIAVEAARRGGLDPTIVRMPANAGPGAARNAGLAASGGSLVWFCDADDVAAPRLVERLVRALEASGADSATCRTLRFGGGAPEGPVEEPLGADVLTGRAFAIALLDGRVRGYPANRIFRRTGLGDAPFPDGVAYEDLGTVLRLALASERVAVVDEPLYRYRRSAGSLSSRFGPHTFDLLAQLADVERALSGDRDPQLRAAFRRYRYREVILPLANMALRAQHADGRAPLNSRAVRDARALVRTRDLAVLAARGSWPLARAAAVLRTSPRLYSGALRVR</sequence>
<dbReference type="AlphaFoldDB" id="A0A0B2BCR9"/>
<dbReference type="OrthoDB" id="2676521at2"/>
<reference evidence="2 3" key="1">
    <citation type="submission" date="2017-11" db="EMBL/GenBank/DDBJ databases">
        <title>Genomic Encyclopedia of Archaeal and Bacterial Type Strains, Phase II (KMG-II): From Individual Species to Whole Genera.</title>
        <authorList>
            <person name="Goeker M."/>
        </authorList>
    </citation>
    <scope>NUCLEOTIDE SEQUENCE [LARGE SCALE GENOMIC DNA]</scope>
    <source>
        <strain evidence="2 3">DSM 27763</strain>
    </source>
</reference>
<dbReference type="Pfam" id="PF00535">
    <property type="entry name" value="Glycos_transf_2"/>
    <property type="match status" value="1"/>
</dbReference>
<proteinExistence type="predicted"/>
<keyword evidence="3" id="KW-1185">Reference proteome</keyword>
<evidence type="ECO:0000313" key="2">
    <source>
        <dbReference type="EMBL" id="PJJ58326.1"/>
    </source>
</evidence>
<evidence type="ECO:0000259" key="1">
    <source>
        <dbReference type="Pfam" id="PF00535"/>
    </source>
</evidence>
<protein>
    <submittedName>
        <fullName evidence="2">Glycosyl transferase family 2</fullName>
    </submittedName>
</protein>
<keyword evidence="2" id="KW-0808">Transferase</keyword>
<dbReference type="EMBL" id="PGEZ01000001">
    <property type="protein sequence ID" value="PJJ58326.1"/>
    <property type="molecule type" value="Genomic_DNA"/>
</dbReference>
<name>A0A0B2BCR9_9ACTN</name>
<dbReference type="Gene3D" id="3.90.550.10">
    <property type="entry name" value="Spore Coat Polysaccharide Biosynthesis Protein SpsA, Chain A"/>
    <property type="match status" value="1"/>
</dbReference>
<dbReference type="GO" id="GO:0016758">
    <property type="term" value="F:hexosyltransferase activity"/>
    <property type="evidence" value="ECO:0007669"/>
    <property type="project" value="UniProtKB-ARBA"/>
</dbReference>
<organism evidence="2 3">
    <name type="scientific">Mumia flava</name>
    <dbReference type="NCBI Taxonomy" id="1348852"/>
    <lineage>
        <taxon>Bacteria</taxon>
        <taxon>Bacillati</taxon>
        <taxon>Actinomycetota</taxon>
        <taxon>Actinomycetes</taxon>
        <taxon>Propionibacteriales</taxon>
        <taxon>Nocardioidaceae</taxon>
        <taxon>Mumia</taxon>
    </lineage>
</organism>
<dbReference type="PANTHER" id="PTHR22916:SF3">
    <property type="entry name" value="UDP-GLCNAC:BETAGAL BETA-1,3-N-ACETYLGLUCOSAMINYLTRANSFERASE-LIKE PROTEIN 1"/>
    <property type="match status" value="1"/>
</dbReference>